<evidence type="ECO:0000256" key="7">
    <source>
        <dbReference type="ARBA" id="ARBA00023006"/>
    </source>
</evidence>
<feature type="compositionally biased region" description="Polar residues" evidence="13">
    <location>
        <begin position="260"/>
        <end position="274"/>
    </location>
</feature>
<dbReference type="GeneID" id="19905598"/>
<comment type="catalytic activity">
    <reaction evidence="10">
        <text>a 1,2-diacyl-sn-glycero-3-phospho-L-serine(in) = a 1,2-diacyl-sn-glycero-3-phospho-L-serine(out)</text>
        <dbReference type="Rhea" id="RHEA:38663"/>
        <dbReference type="ChEBI" id="CHEBI:57262"/>
    </reaction>
</comment>
<dbReference type="OrthoDB" id="18982at2759"/>
<reference evidence="15" key="1">
    <citation type="submission" date="2012-06" db="EMBL/GenBank/DDBJ databases">
        <title>The genome sequence of Coniosporium apollinis CBS 100218.</title>
        <authorList>
            <consortium name="The Broad Institute Genome Sequencing Platform"/>
            <person name="Cuomo C."/>
            <person name="Gorbushina A."/>
            <person name="Noack S."/>
            <person name="Walker B."/>
            <person name="Young S.K."/>
            <person name="Zeng Q."/>
            <person name="Gargeya S."/>
            <person name="Fitzgerald M."/>
            <person name="Haas B."/>
            <person name="Abouelleil A."/>
            <person name="Alvarado L."/>
            <person name="Arachchi H.M."/>
            <person name="Berlin A.M."/>
            <person name="Chapman S.B."/>
            <person name="Goldberg J."/>
            <person name="Griggs A."/>
            <person name="Gujja S."/>
            <person name="Hansen M."/>
            <person name="Howarth C."/>
            <person name="Imamovic A."/>
            <person name="Larimer J."/>
            <person name="McCowan C."/>
            <person name="Montmayeur A."/>
            <person name="Murphy C."/>
            <person name="Neiman D."/>
            <person name="Pearson M."/>
            <person name="Priest M."/>
            <person name="Roberts A."/>
            <person name="Saif S."/>
            <person name="Shea T."/>
            <person name="Sisk P."/>
            <person name="Sykes S."/>
            <person name="Wortman J."/>
            <person name="Nusbaum C."/>
            <person name="Birren B."/>
        </authorList>
    </citation>
    <scope>NUCLEOTIDE SEQUENCE [LARGE SCALE GENOMIC DNA]</scope>
    <source>
        <strain evidence="15">CBS 100218</strain>
    </source>
</reference>
<protein>
    <recommendedName>
        <fullName evidence="4">Autophagy-related protein 2</fullName>
    </recommendedName>
</protein>
<evidence type="ECO:0000256" key="12">
    <source>
        <dbReference type="ARBA" id="ARBA00024631"/>
    </source>
</evidence>
<feature type="region of interest" description="Disordered" evidence="13">
    <location>
        <begin position="114"/>
        <end position="135"/>
    </location>
</feature>
<dbReference type="Pfam" id="PF13329">
    <property type="entry name" value="ATG2_CAD"/>
    <property type="match status" value="1"/>
</dbReference>
<proteinExistence type="inferred from homology"/>
<evidence type="ECO:0000256" key="4">
    <source>
        <dbReference type="ARBA" id="ARBA00018070"/>
    </source>
</evidence>
<evidence type="ECO:0000256" key="10">
    <source>
        <dbReference type="ARBA" id="ARBA00024479"/>
    </source>
</evidence>
<dbReference type="GO" id="GO:0061723">
    <property type="term" value="P:glycophagy"/>
    <property type="evidence" value="ECO:0007669"/>
    <property type="project" value="TreeGrafter"/>
</dbReference>
<keyword evidence="15" id="KW-1185">Reference proteome</keyword>
<evidence type="ECO:0000256" key="1">
    <source>
        <dbReference type="ARBA" id="ARBA00004406"/>
    </source>
</evidence>
<evidence type="ECO:0000256" key="5">
    <source>
        <dbReference type="ARBA" id="ARBA00022448"/>
    </source>
</evidence>
<dbReference type="InterPro" id="IPR026849">
    <property type="entry name" value="ATG2"/>
</dbReference>
<feature type="compositionally biased region" description="Low complexity" evidence="13">
    <location>
        <begin position="369"/>
        <end position="382"/>
    </location>
</feature>
<keyword evidence="5" id="KW-0813">Transport</keyword>
<dbReference type="Proteomes" id="UP000016924">
    <property type="component" value="Unassembled WGS sequence"/>
</dbReference>
<dbReference type="GO" id="GO:0000422">
    <property type="term" value="P:autophagy of mitochondrion"/>
    <property type="evidence" value="ECO:0007669"/>
    <property type="project" value="TreeGrafter"/>
</dbReference>
<evidence type="ECO:0000256" key="9">
    <source>
        <dbReference type="ARBA" id="ARBA00023136"/>
    </source>
</evidence>
<keyword evidence="7" id="KW-0072">Autophagy</keyword>
<comment type="similarity">
    <text evidence="3">Belongs to the ATG2 family.</text>
</comment>
<dbReference type="GO" id="GO:0032266">
    <property type="term" value="F:phosphatidylinositol-3-phosphate binding"/>
    <property type="evidence" value="ECO:0007669"/>
    <property type="project" value="TreeGrafter"/>
</dbReference>
<dbReference type="PANTHER" id="PTHR13190">
    <property type="entry name" value="AUTOPHAGY-RELATED 2, ISOFORM A"/>
    <property type="match status" value="1"/>
</dbReference>
<evidence type="ECO:0000256" key="3">
    <source>
        <dbReference type="ARBA" id="ARBA00009714"/>
    </source>
</evidence>
<feature type="compositionally biased region" description="Polar residues" evidence="13">
    <location>
        <begin position="1518"/>
        <end position="1535"/>
    </location>
</feature>
<dbReference type="GO" id="GO:0005789">
    <property type="term" value="C:endoplasmic reticulum membrane"/>
    <property type="evidence" value="ECO:0007669"/>
    <property type="project" value="UniProtKB-SubCell"/>
</dbReference>
<feature type="region of interest" description="Disordered" evidence="13">
    <location>
        <begin position="1518"/>
        <end position="1537"/>
    </location>
</feature>
<dbReference type="GO" id="GO:0061709">
    <property type="term" value="P:reticulophagy"/>
    <property type="evidence" value="ECO:0007669"/>
    <property type="project" value="TreeGrafter"/>
</dbReference>
<dbReference type="eggNOG" id="KOG2993">
    <property type="taxonomic scope" value="Eukaryota"/>
</dbReference>
<dbReference type="RefSeq" id="XP_007784346.1">
    <property type="nucleotide sequence ID" value="XM_007786156.1"/>
</dbReference>
<comment type="catalytic activity">
    <reaction evidence="11">
        <text>a 1,2-diacyl-sn-glycero-3-phosphoethanolamine(in) = a 1,2-diacyl-sn-glycero-3-phosphoethanolamine(out)</text>
        <dbReference type="Rhea" id="RHEA:38895"/>
        <dbReference type="ChEBI" id="CHEBI:64612"/>
    </reaction>
</comment>
<dbReference type="GO" id="GO:0006869">
    <property type="term" value="P:lipid transport"/>
    <property type="evidence" value="ECO:0007669"/>
    <property type="project" value="UniProtKB-KW"/>
</dbReference>
<evidence type="ECO:0000256" key="2">
    <source>
        <dbReference type="ARBA" id="ARBA00004623"/>
    </source>
</evidence>
<dbReference type="OMA" id="AVWKRAP"/>
<gene>
    <name evidence="14" type="ORF">W97_08287</name>
</gene>
<feature type="region of interest" description="Disordered" evidence="13">
    <location>
        <begin position="464"/>
        <end position="485"/>
    </location>
</feature>
<organism evidence="14 15">
    <name type="scientific">Coniosporium apollinis (strain CBS 100218)</name>
    <name type="common">Rock-inhabiting black yeast</name>
    <dbReference type="NCBI Taxonomy" id="1168221"/>
    <lineage>
        <taxon>Eukaryota</taxon>
        <taxon>Fungi</taxon>
        <taxon>Dikarya</taxon>
        <taxon>Ascomycota</taxon>
        <taxon>Pezizomycotina</taxon>
        <taxon>Dothideomycetes</taxon>
        <taxon>Dothideomycetes incertae sedis</taxon>
        <taxon>Coniosporium</taxon>
    </lineage>
</organism>
<name>R7Z4T6_CONA1</name>
<feature type="compositionally biased region" description="Basic and acidic residues" evidence="13">
    <location>
        <begin position="339"/>
        <end position="362"/>
    </location>
</feature>
<dbReference type="PANTHER" id="PTHR13190:SF1">
    <property type="entry name" value="AUTOPHAGY-RELATED 2, ISOFORM A"/>
    <property type="match status" value="1"/>
</dbReference>
<evidence type="ECO:0000256" key="6">
    <source>
        <dbReference type="ARBA" id="ARBA00022824"/>
    </source>
</evidence>
<dbReference type="GO" id="GO:0034727">
    <property type="term" value="P:piecemeal microautophagy of the nucleus"/>
    <property type="evidence" value="ECO:0007669"/>
    <property type="project" value="TreeGrafter"/>
</dbReference>
<dbReference type="HOGENOM" id="CLU_000626_1_0_1"/>
<dbReference type="EMBL" id="JH767604">
    <property type="protein sequence ID" value="EON69029.1"/>
    <property type="molecule type" value="Genomic_DNA"/>
</dbReference>
<feature type="compositionally biased region" description="Low complexity" evidence="13">
    <location>
        <begin position="311"/>
        <end position="332"/>
    </location>
</feature>
<evidence type="ECO:0000313" key="14">
    <source>
        <dbReference type="EMBL" id="EON69029.1"/>
    </source>
</evidence>
<feature type="region of interest" description="Disordered" evidence="13">
    <location>
        <begin position="516"/>
        <end position="540"/>
    </location>
</feature>
<dbReference type="GO" id="GO:0061908">
    <property type="term" value="C:phagophore"/>
    <property type="evidence" value="ECO:0007669"/>
    <property type="project" value="TreeGrafter"/>
</dbReference>
<evidence type="ECO:0000256" key="13">
    <source>
        <dbReference type="SAM" id="MobiDB-lite"/>
    </source>
</evidence>
<sequence length="1959" mass="214386">MAASWSFPFIPNLQTRLLRHVLSRLDVLDTDALNDESLEFAWGKTSTIELRKLTVLQNVSRLLQIHDVLDLREGHIDSLRLTLPVDLHKTGIAVEIKTVIVHAHIAQATNTSRGYTARGRANTGGQGTTRLPTTQDLAKSFLADEPREEKEELAQALNEQSQQLADSGLSYGDEQDDALGTGTGLSLPGFVSKLLQGILDRLTITITGVNVYLHTNTPADDVVHCYLGKAVVKTENMAKMITLERLCLRIFSDMPAEYSRLSTPKPASSPETAMSPSTSELSRLSRSSDLSTSPVKAASSERHCGDNLLGSTSGTTTPRPTSSPSSPTSPASLGESELVAEHDARGRLHEAQSPSGDERFADADDQVGSSRLSSSPSFSPAPNNREDLAESRVYDKGEGESMYMSAMSALSRVPSSVGDPQTSVTSEDRTDSERISRINSSASHDPSVLRHVRRVLDVDRLSVSIPQPTEESQGPSAVPETGDSQLPMQSSFNMTGSSVYQHVPGSFSQYAQEGAGRLRRSSIPKDPSKTTPIKAMHPNLSPSATVLPKVDDGVAATHIDVGPVHIYLDVPTGRLLIDVIQQLQLNASSQNSPNLADVGTDPGERHHNIAIKLSVTQLSFAWLERFEGALSAQHVTERPTHTAYRPLVLLSSLFEGIEVLLKSASESININLTIKRLPKLLDSSSDRLAWIGMKGEEHTNDVSLSYARNKRKAELEIRCAPLDSVFDLERLEERLSSCGGLSGILELGGSFTSSNVGLHEQPPQIPHKKRGVRFDNPSDEIISPSLPNLKINLRLSEARLLFTGNINGTAYDVAIHTSAVKIISRPKLIGISIDMARLCGPFRDDAASVIIEVKQTRTSYLFTPEERHVDQLLALVTPSKDGYEGDDLLVDTLVLQRRKGPVLQTEFDQISVNVGSAESLQILYGLKDELAKLSTVAKYLPEDDRPGLLTLSKLRSFELTGWLDNLGQAVLDCKDIQVAHVGLPALLALESGKVSLCYTVQNKVHEVLHSAVTADEDVDRLDEDDEHPMVRIRFIGGELKPTVRIKLYNLMAEYDLRTILPLMGPGEDVTAECLAVGLASSVATVIGHSSTTTLQRRLLKQADSGSLPTNPLRLDIILRDCAVGLQGPKLPSKGIFFLGEANLRGAMPANGDFAADVELVRASIFLIDHRDNIAKISSASAKPRPPLRNNTILEYQRRKGFVLVASLSNAKALLKSAQACHQRSGTMEVEVDGALLVVETCADSTQTLIALLSGLAPPKPPNKEQQYRTSVPPVQDMMASFTGDAFEEPTGATGSEYTDRKQNEQSHNQAHSGDHMGESNIYGSFPSLDSLSMAEEDEPALLDQAHDTSAISPFEHFEVEEPLYGDEQECKVMAISIHLEEGHFGTSTKMPRRVLKWDSRDNTYIESDTPPLQGLPLQLRVRGLHVLWKLYDGYDWQGTRRAIADGIEALAQKAASRRRQPSYEQSKPDAFVEDELMNSIYIAIDPDMEEEDIANLVSRNIRGKHADTVSEISYAMSNDTRSTARPTSAKSTTSGRRFARGKHKLTIQLENVCADAVVLAPGSEETQSSTDVRVDKLEIIDRLHTSSWNKFLTYQRDAGERELGDPMVHISLLNVRPVPDLAASELVIQATVLPLRLHVDQDALDFLTRFFDFKDVSATPSPSTKVEEPFLQRVEVNTVDLKIDYKPRRVDYASIRSGHMTEFKNFTMLDGTNVVLRHAIVYGILGFDELHTHLNNLWTQDVKSNQLATVLAGLALLRPLVDVGGGVLKLVEVPMQQYQKDGRLVRSIQKGLAEFARTTTKEIARLGGKVAMGAHGYIHGAEVFLSPTQPGGMRSPRPHRFANESEWENVEEDASEGVRISSKYADQPLNIRAGLRGAYKGLERDLLYVQDAIIAIPGEVRESGSAAGAGKVLARHAPTVILRPVAAATQAMGTALLGAANALDKDSRRRMEDKYKRPL</sequence>
<feature type="region of interest" description="Disordered" evidence="13">
    <location>
        <begin position="410"/>
        <end position="446"/>
    </location>
</feature>
<dbReference type="STRING" id="1168221.R7Z4T6"/>
<feature type="compositionally biased region" description="Low complexity" evidence="13">
    <location>
        <begin position="275"/>
        <end position="294"/>
    </location>
</feature>
<accession>R7Z4T6</accession>
<dbReference type="GO" id="GO:0043495">
    <property type="term" value="F:protein-membrane adaptor activity"/>
    <property type="evidence" value="ECO:0007669"/>
    <property type="project" value="TreeGrafter"/>
</dbReference>
<keyword evidence="9" id="KW-0472">Membrane</keyword>
<evidence type="ECO:0000313" key="15">
    <source>
        <dbReference type="Proteomes" id="UP000016924"/>
    </source>
</evidence>
<comment type="subcellular location">
    <subcellularLocation>
        <location evidence="1">Endoplasmic reticulum membrane</location>
        <topology evidence="1">Peripheral membrane protein</topology>
    </subcellularLocation>
    <subcellularLocation>
        <location evidence="2">Preautophagosomal structure membrane</location>
        <topology evidence="2">Peripheral membrane protein</topology>
    </subcellularLocation>
</comment>
<dbReference type="GO" id="GO:0034045">
    <property type="term" value="C:phagophore assembly site membrane"/>
    <property type="evidence" value="ECO:0007669"/>
    <property type="project" value="UniProtKB-SubCell"/>
</dbReference>
<feature type="compositionally biased region" description="Basic and acidic residues" evidence="13">
    <location>
        <begin position="426"/>
        <end position="436"/>
    </location>
</feature>
<dbReference type="GO" id="GO:0000045">
    <property type="term" value="P:autophagosome assembly"/>
    <property type="evidence" value="ECO:0007669"/>
    <property type="project" value="TreeGrafter"/>
</dbReference>
<evidence type="ECO:0000256" key="8">
    <source>
        <dbReference type="ARBA" id="ARBA00023055"/>
    </source>
</evidence>
<feature type="compositionally biased region" description="Polar residues" evidence="13">
    <location>
        <begin position="465"/>
        <end position="475"/>
    </location>
</feature>
<feature type="region of interest" description="Disordered" evidence="13">
    <location>
        <begin position="259"/>
        <end position="389"/>
    </location>
</feature>
<keyword evidence="8" id="KW-0445">Lipid transport</keyword>
<keyword evidence="6" id="KW-0256">Endoplasmic reticulum</keyword>
<evidence type="ECO:0000256" key="11">
    <source>
        <dbReference type="ARBA" id="ARBA00024615"/>
    </source>
</evidence>
<feature type="region of interest" description="Disordered" evidence="13">
    <location>
        <begin position="1284"/>
        <end position="1327"/>
    </location>
</feature>
<comment type="catalytic activity">
    <reaction evidence="12">
        <text>a 1,2-diacyl-sn-glycero-3-phosphocholine(in) = a 1,2-diacyl-sn-glycero-3-phosphocholine(out)</text>
        <dbReference type="Rhea" id="RHEA:38571"/>
        <dbReference type="ChEBI" id="CHEBI:57643"/>
    </reaction>
</comment>